<dbReference type="AlphaFoldDB" id="A0A9X5BGA8"/>
<dbReference type="RefSeq" id="WP_160560632.1">
    <property type="nucleotide sequence ID" value="NZ_QZDT01000021.1"/>
</dbReference>
<evidence type="ECO:0000256" key="1">
    <source>
        <dbReference type="SAM" id="Phobius"/>
    </source>
</evidence>
<evidence type="ECO:0000313" key="3">
    <source>
        <dbReference type="Proteomes" id="UP001154420"/>
    </source>
</evidence>
<protein>
    <submittedName>
        <fullName evidence="2">DUF3796 domain-containing protein</fullName>
    </submittedName>
</protein>
<dbReference type="Proteomes" id="UP001154420">
    <property type="component" value="Unassembled WGS sequence"/>
</dbReference>
<feature type="transmembrane region" description="Helical" evidence="1">
    <location>
        <begin position="95"/>
        <end position="112"/>
    </location>
</feature>
<reference evidence="2" key="1">
    <citation type="submission" date="2018-09" db="EMBL/GenBank/DDBJ databases">
        <title>Murine metabolic-syndrome-specific gut microbial biobank.</title>
        <authorList>
            <person name="Liu C."/>
        </authorList>
    </citation>
    <scope>NUCLEOTIDE SEQUENCE</scope>
    <source>
        <strain evidence="2">D42-62</strain>
    </source>
</reference>
<organism evidence="2 3">
    <name type="scientific">Parablautia muri</name>
    <dbReference type="NCBI Taxonomy" id="2320879"/>
    <lineage>
        <taxon>Bacteria</taxon>
        <taxon>Bacillati</taxon>
        <taxon>Bacillota</taxon>
        <taxon>Clostridia</taxon>
        <taxon>Lachnospirales</taxon>
        <taxon>Lachnospiraceae</taxon>
        <taxon>Parablautia</taxon>
    </lineage>
</organism>
<feature type="transmembrane region" description="Helical" evidence="1">
    <location>
        <begin position="118"/>
        <end position="136"/>
    </location>
</feature>
<keyword evidence="1" id="KW-0472">Membrane</keyword>
<accession>A0A9X5BGA8</accession>
<feature type="transmembrane region" description="Helical" evidence="1">
    <location>
        <begin position="157"/>
        <end position="178"/>
    </location>
</feature>
<name>A0A9X5BGA8_9FIRM</name>
<comment type="caution">
    <text evidence="2">The sequence shown here is derived from an EMBL/GenBank/DDBJ whole genome shotgun (WGS) entry which is preliminary data.</text>
</comment>
<dbReference type="OrthoDB" id="9815655at2"/>
<dbReference type="EMBL" id="QZDT01000021">
    <property type="protein sequence ID" value="NBJ93556.1"/>
    <property type="molecule type" value="Genomic_DNA"/>
</dbReference>
<feature type="transmembrane region" description="Helical" evidence="1">
    <location>
        <begin position="184"/>
        <end position="203"/>
    </location>
</feature>
<evidence type="ECO:0000313" key="2">
    <source>
        <dbReference type="EMBL" id="NBJ93556.1"/>
    </source>
</evidence>
<proteinExistence type="predicted"/>
<keyword evidence="1" id="KW-0812">Transmembrane</keyword>
<keyword evidence="3" id="KW-1185">Reference proteome</keyword>
<sequence length="222" mass="25236">MKTNKKKIWIGCGILCVLSVLFSSWYAVTYNDSRLVVPMDFKDYVFDMKDLPMIVSVSLACVYLVALFVMLFIHAEKKQKQVKETGVTRKINPKLGCLGVLGFLGFAGFWTYPVDGTVFPFAYFLFFGFFGFYYEGKMSGTFMDERFCENAARAKLKAYRITFGVMFATLIILCQGKLFGNLEYTLIATIITLSLALALGIFLSEYLLYRYDHDDQAEEGGE</sequence>
<keyword evidence="1" id="KW-1133">Transmembrane helix</keyword>
<gene>
    <name evidence="2" type="ORF">D5281_13370</name>
</gene>
<feature type="transmembrane region" description="Helical" evidence="1">
    <location>
        <begin position="53"/>
        <end position="74"/>
    </location>
</feature>